<gene>
    <name evidence="2" type="ORF">EZS28_012958</name>
</gene>
<reference evidence="2 3" key="1">
    <citation type="submission" date="2019-03" db="EMBL/GenBank/DDBJ databases">
        <title>Single cell metagenomics reveals metabolic interactions within the superorganism composed of flagellate Streblomastix strix and complex community of Bacteroidetes bacteria on its surface.</title>
        <authorList>
            <person name="Treitli S.C."/>
            <person name="Kolisko M."/>
            <person name="Husnik F."/>
            <person name="Keeling P."/>
            <person name="Hampl V."/>
        </authorList>
    </citation>
    <scope>NUCLEOTIDE SEQUENCE [LARGE SCALE GENOMIC DNA]</scope>
    <source>
        <strain evidence="2">ST1C</strain>
    </source>
</reference>
<keyword evidence="1" id="KW-0175">Coiled coil</keyword>
<sequence>MDEGNLIQLQNNNIINQQQNEPNPVQLSRPDPENQLNNPNQALTLLKQLADHEISSLQDKTIKDRLVVAAMIMEKYYGKKASELYPTGDRATKRQKQRLEEMEDDCLSLEINKRSSKEKGGALDPEFETEQRRLAVSALRASATAPHAMAVEDYKSATMWTLHAHHIARIIAGEYQVRKETALAFVQFKDILSVEISALDVFGDESKKKIKNIAKTQKILADQEKQIPQAAPTTPIVQSITQTPSQQQQPASSAQVQTSIFRQPYFQQFPLQQFSSVYQPPSNQFVSFQPQLIQFLSLWSSIETQLTRRISKLEFTTTTVLATELVHNLIATSTTSDLQLNREICSSKKNIE</sequence>
<evidence type="ECO:0000256" key="1">
    <source>
        <dbReference type="SAM" id="Coils"/>
    </source>
</evidence>
<dbReference type="EMBL" id="SNRW01002857">
    <property type="protein sequence ID" value="KAA6391514.1"/>
    <property type="molecule type" value="Genomic_DNA"/>
</dbReference>
<dbReference type="Proteomes" id="UP000324800">
    <property type="component" value="Unassembled WGS sequence"/>
</dbReference>
<protein>
    <submittedName>
        <fullName evidence="2">Uncharacterized protein</fullName>
    </submittedName>
</protein>
<comment type="caution">
    <text evidence="2">The sequence shown here is derived from an EMBL/GenBank/DDBJ whole genome shotgun (WGS) entry which is preliminary data.</text>
</comment>
<accession>A0A5J4W9C3</accession>
<evidence type="ECO:0000313" key="3">
    <source>
        <dbReference type="Proteomes" id="UP000324800"/>
    </source>
</evidence>
<feature type="coiled-coil region" evidence="1">
    <location>
        <begin position="92"/>
        <end position="119"/>
    </location>
</feature>
<dbReference type="AlphaFoldDB" id="A0A5J4W9C3"/>
<evidence type="ECO:0000313" key="2">
    <source>
        <dbReference type="EMBL" id="KAA6391514.1"/>
    </source>
</evidence>
<organism evidence="2 3">
    <name type="scientific">Streblomastix strix</name>
    <dbReference type="NCBI Taxonomy" id="222440"/>
    <lineage>
        <taxon>Eukaryota</taxon>
        <taxon>Metamonada</taxon>
        <taxon>Preaxostyla</taxon>
        <taxon>Oxymonadida</taxon>
        <taxon>Streblomastigidae</taxon>
        <taxon>Streblomastix</taxon>
    </lineage>
</organism>
<proteinExistence type="predicted"/>
<name>A0A5J4W9C3_9EUKA</name>